<dbReference type="NCBIfam" id="TIGR03363">
    <property type="entry name" value="VI_chp_8"/>
    <property type="match status" value="1"/>
</dbReference>
<dbReference type="PANTHER" id="PTHR37951">
    <property type="entry name" value="CYTOPLASMIC PROTEIN-RELATED"/>
    <property type="match status" value="1"/>
</dbReference>
<sequence>MFNIAQLLQPISVQQACGEDISFGSEVDEIVKARLADDPTLDQGAWVTTLKEADWPFVSARCAALIEGRSKDLRLAVWLAEAQAKTRGFRGLGDGYALLAGLCARYWDCLHPAIDDGDAEQRVGNLYWLLARTPQLVKEMPVTESGGVSMASFDAARQRVAMASSASAAAGSGGWPTPAVAAPEGPGLAELDAERRRNSSQFNNALLADARYCLASLQELERAVDERLGVDGPGFGAAREALLNAIDFIEPLATPSGEEGGADSGAGQGAGNTPGGAEGPGRMPSGPPLNRAQALAQLRLVAEFFRRTEPHSPVAYLADKAAGWGELPLHLWLRDVLKEPGAIAQMDELLGVAAPPAL</sequence>
<dbReference type="AlphaFoldDB" id="A0A7X4HBA5"/>
<accession>A0A7X4HBA5</accession>
<feature type="domain" description="ImpA N-terminal" evidence="2">
    <location>
        <begin position="8"/>
        <end position="130"/>
    </location>
</feature>
<keyword evidence="4" id="KW-1185">Reference proteome</keyword>
<dbReference type="InterPro" id="IPR010657">
    <property type="entry name" value="ImpA_N"/>
</dbReference>
<dbReference type="PANTHER" id="PTHR37951:SF1">
    <property type="entry name" value="TYPE VI SECRETION SYSTEM COMPONENT TSSA1"/>
    <property type="match status" value="1"/>
</dbReference>
<dbReference type="Pfam" id="PF06812">
    <property type="entry name" value="ImpA_N"/>
    <property type="match status" value="1"/>
</dbReference>
<dbReference type="InterPro" id="IPR017740">
    <property type="entry name" value="TssA-like"/>
</dbReference>
<protein>
    <submittedName>
        <fullName evidence="3">Type VI secretion system protein TssA</fullName>
    </submittedName>
</protein>
<reference evidence="3 4" key="1">
    <citation type="submission" date="2019-12" db="EMBL/GenBank/DDBJ databases">
        <title>Novel species isolated from a subtropical stream in China.</title>
        <authorList>
            <person name="Lu H."/>
        </authorList>
    </citation>
    <scope>NUCLEOTIDE SEQUENCE [LARGE SCALE GENOMIC DNA]</scope>
    <source>
        <strain evidence="3 4">FT127W</strain>
    </source>
</reference>
<evidence type="ECO:0000313" key="3">
    <source>
        <dbReference type="EMBL" id="MYN07673.1"/>
    </source>
</evidence>
<comment type="caution">
    <text evidence="3">The sequence shown here is derived from an EMBL/GenBank/DDBJ whole genome shotgun (WGS) entry which is preliminary data.</text>
</comment>
<name>A0A7X4HBA5_9BURK</name>
<feature type="compositionally biased region" description="Gly residues" evidence="1">
    <location>
        <begin position="258"/>
        <end position="279"/>
    </location>
</feature>
<dbReference type="RefSeq" id="WP_161072013.1">
    <property type="nucleotide sequence ID" value="NZ_WWCU01000008.1"/>
</dbReference>
<evidence type="ECO:0000313" key="4">
    <source>
        <dbReference type="Proteomes" id="UP000450676"/>
    </source>
</evidence>
<organism evidence="3 4">
    <name type="scientific">Pseudoduganella aquatica</name>
    <dbReference type="NCBI Taxonomy" id="2660641"/>
    <lineage>
        <taxon>Bacteria</taxon>
        <taxon>Pseudomonadati</taxon>
        <taxon>Pseudomonadota</taxon>
        <taxon>Betaproteobacteria</taxon>
        <taxon>Burkholderiales</taxon>
        <taxon>Oxalobacteraceae</taxon>
        <taxon>Telluria group</taxon>
        <taxon>Pseudoduganella</taxon>
    </lineage>
</organism>
<evidence type="ECO:0000256" key="1">
    <source>
        <dbReference type="SAM" id="MobiDB-lite"/>
    </source>
</evidence>
<gene>
    <name evidence="3" type="primary">tssA</name>
    <name evidence="3" type="ORF">GTP77_09985</name>
</gene>
<dbReference type="Proteomes" id="UP000450676">
    <property type="component" value="Unassembled WGS sequence"/>
</dbReference>
<proteinExistence type="predicted"/>
<evidence type="ECO:0000259" key="2">
    <source>
        <dbReference type="Pfam" id="PF06812"/>
    </source>
</evidence>
<feature type="region of interest" description="Disordered" evidence="1">
    <location>
        <begin position="253"/>
        <end position="289"/>
    </location>
</feature>
<dbReference type="EMBL" id="WWCU01000008">
    <property type="protein sequence ID" value="MYN07673.1"/>
    <property type="molecule type" value="Genomic_DNA"/>
</dbReference>